<name>A0ABX5NY32_9HYPH</name>
<evidence type="ECO:0000313" key="2">
    <source>
        <dbReference type="Proteomes" id="UP000247536"/>
    </source>
</evidence>
<evidence type="ECO:0008006" key="3">
    <source>
        <dbReference type="Google" id="ProtNLM"/>
    </source>
</evidence>
<dbReference type="EMBL" id="QJRY01000002">
    <property type="protein sequence ID" value="PYB75109.1"/>
    <property type="molecule type" value="Genomic_DNA"/>
</dbReference>
<accession>A0ABX5NY32</accession>
<dbReference type="RefSeq" id="WP_110790500.1">
    <property type="nucleotide sequence ID" value="NZ_QJRY01000002.1"/>
</dbReference>
<gene>
    <name evidence="1" type="ORF">DMY87_06465</name>
</gene>
<sequence>MPQPAFTALGASLTKAIAHTRNQATLRATKRELAPLTPALRDDLGLTRLRQLITFQNDRHQKHSLD</sequence>
<proteinExistence type="predicted"/>
<organism evidence="1 2">
    <name type="scientific">Rhizobium wuzhouense</name>
    <dbReference type="NCBI Taxonomy" id="1986026"/>
    <lineage>
        <taxon>Bacteria</taxon>
        <taxon>Pseudomonadati</taxon>
        <taxon>Pseudomonadota</taxon>
        <taxon>Alphaproteobacteria</taxon>
        <taxon>Hyphomicrobiales</taxon>
        <taxon>Rhizobiaceae</taxon>
        <taxon>Rhizobium/Agrobacterium group</taxon>
        <taxon>Rhizobium</taxon>
    </lineage>
</organism>
<protein>
    <recommendedName>
        <fullName evidence="3">DUF1127 domain-containing protein</fullName>
    </recommendedName>
</protein>
<keyword evidence="2" id="KW-1185">Reference proteome</keyword>
<comment type="caution">
    <text evidence="1">The sequence shown here is derived from an EMBL/GenBank/DDBJ whole genome shotgun (WGS) entry which is preliminary data.</text>
</comment>
<evidence type="ECO:0000313" key="1">
    <source>
        <dbReference type="EMBL" id="PYB75109.1"/>
    </source>
</evidence>
<dbReference type="Proteomes" id="UP000247536">
    <property type="component" value="Unassembled WGS sequence"/>
</dbReference>
<reference evidence="1 2" key="1">
    <citation type="submission" date="2018-06" db="EMBL/GenBank/DDBJ databases">
        <title>Rhizobium wuzhouense sp. nov., isolated from roots of Oryza officinalis.</title>
        <authorList>
            <person name="Yuan T."/>
        </authorList>
    </citation>
    <scope>NUCLEOTIDE SEQUENCE [LARGE SCALE GENOMIC DNA]</scope>
    <source>
        <strain evidence="1 2">W44</strain>
    </source>
</reference>